<dbReference type="Gene3D" id="3.40.630.30">
    <property type="match status" value="1"/>
</dbReference>
<dbReference type="Gene3D" id="3.40.50.2000">
    <property type="entry name" value="Glycogen Phosphorylase B"/>
    <property type="match status" value="1"/>
</dbReference>
<dbReference type="PANTHER" id="PTHR43415:SF3">
    <property type="entry name" value="GNAT-FAMILY ACETYLTRANSFERASE"/>
    <property type="match status" value="1"/>
</dbReference>
<keyword evidence="5" id="KW-1185">Reference proteome</keyword>
<evidence type="ECO:0000256" key="2">
    <source>
        <dbReference type="PIRSR" id="PIRSR620023-2"/>
    </source>
</evidence>
<dbReference type="NCBIfam" id="TIGR03590">
    <property type="entry name" value="PseG"/>
    <property type="match status" value="1"/>
</dbReference>
<feature type="active site" description="Proton acceptor" evidence="1">
    <location>
        <position position="17"/>
    </location>
</feature>
<keyword evidence="4" id="KW-0378">Hydrolase</keyword>
<dbReference type="Gene3D" id="3.40.50.11190">
    <property type="match status" value="1"/>
</dbReference>
<organism evidence="4 5">
    <name type="scientific">Pandoraea bronchicola</name>
    <dbReference type="NCBI Taxonomy" id="2508287"/>
    <lineage>
        <taxon>Bacteria</taxon>
        <taxon>Pseudomonadati</taxon>
        <taxon>Pseudomonadota</taxon>
        <taxon>Betaproteobacteria</taxon>
        <taxon>Burkholderiales</taxon>
        <taxon>Burkholderiaceae</taxon>
        <taxon>Pandoraea</taxon>
    </lineage>
</organism>
<dbReference type="PROSITE" id="PS51186">
    <property type="entry name" value="GNAT"/>
    <property type="match status" value="1"/>
</dbReference>
<dbReference type="InterPro" id="IPR007235">
    <property type="entry name" value="Glyco_trans_28_C"/>
</dbReference>
<dbReference type="OrthoDB" id="9788924at2"/>
<dbReference type="Proteomes" id="UP000382040">
    <property type="component" value="Unassembled WGS sequence"/>
</dbReference>
<evidence type="ECO:0000313" key="5">
    <source>
        <dbReference type="Proteomes" id="UP000382040"/>
    </source>
</evidence>
<dbReference type="GO" id="GO:0016787">
    <property type="term" value="F:hydrolase activity"/>
    <property type="evidence" value="ECO:0007669"/>
    <property type="project" value="UniProtKB-KW"/>
</dbReference>
<dbReference type="SUPFAM" id="SSF55729">
    <property type="entry name" value="Acyl-CoA N-acyltransferases (Nat)"/>
    <property type="match status" value="1"/>
</dbReference>
<dbReference type="AlphaFoldDB" id="A0A5E5BTU1"/>
<feature type="domain" description="N-acetyltransferase" evidence="3">
    <location>
        <begin position="361"/>
        <end position="507"/>
    </location>
</feature>
<dbReference type="InterPro" id="IPR020023">
    <property type="entry name" value="PseG"/>
</dbReference>
<dbReference type="EMBL" id="CABPST010000007">
    <property type="protein sequence ID" value="VVE89044.1"/>
    <property type="molecule type" value="Genomic_DNA"/>
</dbReference>
<dbReference type="GO" id="GO:0016747">
    <property type="term" value="F:acyltransferase activity, transferring groups other than amino-acyl groups"/>
    <property type="evidence" value="ECO:0007669"/>
    <property type="project" value="InterPro"/>
</dbReference>
<dbReference type="InterPro" id="IPR000182">
    <property type="entry name" value="GNAT_dom"/>
</dbReference>
<dbReference type="Pfam" id="PF13302">
    <property type="entry name" value="Acetyltransf_3"/>
    <property type="match status" value="1"/>
</dbReference>
<evidence type="ECO:0000256" key="1">
    <source>
        <dbReference type="PIRSR" id="PIRSR620023-1"/>
    </source>
</evidence>
<name>A0A5E5BTU1_9BURK</name>
<dbReference type="Pfam" id="PF04101">
    <property type="entry name" value="Glyco_tran_28_C"/>
    <property type="match status" value="1"/>
</dbReference>
<feature type="binding site" evidence="2">
    <location>
        <position position="174"/>
    </location>
    <ligand>
        <name>substrate</name>
    </ligand>
</feature>
<dbReference type="RefSeq" id="WP_150560298.1">
    <property type="nucleotide sequence ID" value="NZ_CABPST010000007.1"/>
</dbReference>
<evidence type="ECO:0000313" key="4">
    <source>
        <dbReference type="EMBL" id="VVE89044.1"/>
    </source>
</evidence>
<gene>
    <name evidence="4" type="primary">pseG</name>
    <name evidence="4" type="ORF">PBR20603_03009</name>
</gene>
<dbReference type="PANTHER" id="PTHR43415">
    <property type="entry name" value="SPERMIDINE N(1)-ACETYLTRANSFERASE"/>
    <property type="match status" value="1"/>
</dbReference>
<evidence type="ECO:0000259" key="3">
    <source>
        <dbReference type="PROSITE" id="PS51186"/>
    </source>
</evidence>
<dbReference type="EC" id="3.6.1.57" evidence="4"/>
<accession>A0A5E5BTU1</accession>
<sequence>MNVFFRVDASLQTGSGHVMRCLALANAIRPFVSRAHFICRHLPDALEALLKANGHDVTRLPLGAPVVPEYADPLAHEAWLGAPQAQDARDTLCVIGESDCDRLIVDHYAIDARWERLVRDKAKHILVIDDLADRAHVCDWLLDQNFHAGMATRYLDLVPPNCARLLGPDYALLRPEFLALRQQIGPRSGTVRRILVFFGGMDAENYTRMALDALQRAALTDVAVDVVIGAQHPDLEGIRARCKALGYACHVQTTRMAELMAEADLCIGAGGTATWERCCLGLPTITFVVADNQRDVVAAAAAAGLLLAPEVSAADPQALAEYLRDTMNQPALLASISRTAFGAVHGMGVDRVRRAIGIFSVAMRRATASDAAIMYTWRNHEKIRSVSRSSAPIEWEQHRAWVERVLSNPRQMLLIGSRQGVPVGVVRYDLDGIGTEAEISIYLDPLINSRGLGSELLCASESYLRNGFVEVGAITAEVLDENVASHRLFQRNGYTRQGNIFIKKLLR</sequence>
<dbReference type="InterPro" id="IPR016181">
    <property type="entry name" value="Acyl_CoA_acyltransferase"/>
</dbReference>
<protein>
    <submittedName>
        <fullName evidence="4">UDP-2,4-diacetamido-2,4, 6-trideoxy-beta-L-altropyranose hydrolase</fullName>
        <ecNumber evidence="4">3.6.1.57</ecNumber>
    </submittedName>
</protein>
<dbReference type="GO" id="GO:0016758">
    <property type="term" value="F:hexosyltransferase activity"/>
    <property type="evidence" value="ECO:0007669"/>
    <property type="project" value="InterPro"/>
</dbReference>
<proteinExistence type="predicted"/>
<dbReference type="SUPFAM" id="SSF53756">
    <property type="entry name" value="UDP-Glycosyltransferase/glycogen phosphorylase"/>
    <property type="match status" value="1"/>
</dbReference>
<feature type="binding site" evidence="2">
    <location>
        <position position="276"/>
    </location>
    <ligand>
        <name>substrate</name>
    </ligand>
</feature>
<reference evidence="4 5" key="1">
    <citation type="submission" date="2019-08" db="EMBL/GenBank/DDBJ databases">
        <authorList>
            <person name="Peeters C."/>
        </authorList>
    </citation>
    <scope>NUCLEOTIDE SEQUENCE [LARGE SCALE GENOMIC DNA]</scope>
    <source>
        <strain evidence="4 5">LMG 20603</strain>
    </source>
</reference>